<keyword evidence="8" id="KW-1185">Reference proteome</keyword>
<feature type="compositionally biased region" description="Pro residues" evidence="5">
    <location>
        <begin position="308"/>
        <end position="317"/>
    </location>
</feature>
<keyword evidence="2" id="KW-0813">Transport</keyword>
<comment type="similarity">
    <text evidence="1">Belongs to the ABC transporter superfamily.</text>
</comment>
<evidence type="ECO:0000256" key="5">
    <source>
        <dbReference type="SAM" id="MobiDB-lite"/>
    </source>
</evidence>
<dbReference type="InterPro" id="IPR050683">
    <property type="entry name" value="Bact_Polysacc_Export_ATP-bd"/>
</dbReference>
<feature type="region of interest" description="Disordered" evidence="5">
    <location>
        <begin position="256"/>
        <end position="317"/>
    </location>
</feature>
<dbReference type="InterPro" id="IPR003439">
    <property type="entry name" value="ABC_transporter-like_ATP-bd"/>
</dbReference>
<evidence type="ECO:0000313" key="8">
    <source>
        <dbReference type="Proteomes" id="UP001299012"/>
    </source>
</evidence>
<dbReference type="Pfam" id="PF00005">
    <property type="entry name" value="ABC_tran"/>
    <property type="match status" value="1"/>
</dbReference>
<dbReference type="Proteomes" id="UP001299012">
    <property type="component" value="Unassembled WGS sequence"/>
</dbReference>
<feature type="compositionally biased region" description="Basic and acidic residues" evidence="5">
    <location>
        <begin position="279"/>
        <end position="302"/>
    </location>
</feature>
<gene>
    <name evidence="7" type="ORF">L0F81_41425</name>
</gene>
<evidence type="ECO:0000256" key="1">
    <source>
        <dbReference type="ARBA" id="ARBA00005417"/>
    </source>
</evidence>
<dbReference type="SUPFAM" id="SSF52540">
    <property type="entry name" value="P-loop containing nucleoside triphosphate hydrolases"/>
    <property type="match status" value="1"/>
</dbReference>
<keyword evidence="3" id="KW-0547">Nucleotide-binding</keyword>
<dbReference type="PANTHER" id="PTHR46743">
    <property type="entry name" value="TEICHOIC ACIDS EXPORT ATP-BINDING PROTEIN TAGH"/>
    <property type="match status" value="1"/>
</dbReference>
<evidence type="ECO:0000256" key="3">
    <source>
        <dbReference type="ARBA" id="ARBA00022741"/>
    </source>
</evidence>
<evidence type="ECO:0000256" key="2">
    <source>
        <dbReference type="ARBA" id="ARBA00022448"/>
    </source>
</evidence>
<organism evidence="7 8">
    <name type="scientific">Streptomyces tricolor</name>
    <dbReference type="NCBI Taxonomy" id="68277"/>
    <lineage>
        <taxon>Bacteria</taxon>
        <taxon>Bacillati</taxon>
        <taxon>Actinomycetota</taxon>
        <taxon>Actinomycetes</taxon>
        <taxon>Kitasatosporales</taxon>
        <taxon>Streptomycetaceae</taxon>
        <taxon>Streptomyces</taxon>
        <taxon>Streptomyces violaceoruber group</taxon>
    </lineage>
</organism>
<comment type="caution">
    <text evidence="7">The sequence shown here is derived from an EMBL/GenBank/DDBJ whole genome shotgun (WGS) entry which is preliminary data.</text>
</comment>
<dbReference type="Gene3D" id="3.40.50.300">
    <property type="entry name" value="P-loop containing nucleotide triphosphate hydrolases"/>
    <property type="match status" value="1"/>
</dbReference>
<dbReference type="RefSeq" id="WP_086699416.1">
    <property type="nucleotide sequence ID" value="NZ_JAKKZF010000384.1"/>
</dbReference>
<dbReference type="EMBL" id="JAKKZF010000384">
    <property type="protein sequence ID" value="MCG0069645.1"/>
    <property type="molecule type" value="Genomic_DNA"/>
</dbReference>
<evidence type="ECO:0000256" key="4">
    <source>
        <dbReference type="ARBA" id="ARBA00022840"/>
    </source>
</evidence>
<dbReference type="GO" id="GO:0005524">
    <property type="term" value="F:ATP binding"/>
    <property type="evidence" value="ECO:0007669"/>
    <property type="project" value="UniProtKB-KW"/>
</dbReference>
<feature type="domain" description="ABC transporter" evidence="6">
    <location>
        <begin position="41"/>
        <end position="264"/>
    </location>
</feature>
<dbReference type="PANTHER" id="PTHR46743:SF2">
    <property type="entry name" value="TEICHOIC ACIDS EXPORT ATP-BINDING PROTEIN TAGH"/>
    <property type="match status" value="1"/>
</dbReference>
<dbReference type="InterPro" id="IPR027417">
    <property type="entry name" value="P-loop_NTPase"/>
</dbReference>
<accession>A0ABS9JVR0</accession>
<proteinExistence type="inferred from homology"/>
<evidence type="ECO:0000259" key="6">
    <source>
        <dbReference type="PROSITE" id="PS50893"/>
    </source>
</evidence>
<protein>
    <submittedName>
        <fullName evidence="7">ABC transporter ATP-binding protein</fullName>
    </submittedName>
</protein>
<dbReference type="SMART" id="SM00382">
    <property type="entry name" value="AAA"/>
    <property type="match status" value="1"/>
</dbReference>
<evidence type="ECO:0000313" key="7">
    <source>
        <dbReference type="EMBL" id="MCG0069645.1"/>
    </source>
</evidence>
<dbReference type="InterPro" id="IPR015860">
    <property type="entry name" value="ABC_transpr_TagH-like"/>
</dbReference>
<keyword evidence="4 7" id="KW-0067">ATP-binding</keyword>
<feature type="compositionally biased region" description="Basic residues" evidence="5">
    <location>
        <begin position="265"/>
        <end position="275"/>
    </location>
</feature>
<dbReference type="CDD" id="cd03220">
    <property type="entry name" value="ABC_KpsT_Wzt"/>
    <property type="match status" value="1"/>
</dbReference>
<dbReference type="PROSITE" id="PS50893">
    <property type="entry name" value="ABC_TRANSPORTER_2"/>
    <property type="match status" value="1"/>
</dbReference>
<sequence length="317" mass="34346">MAENVNDQTPTVVADRVDIVYRVNGTGAGRGSATAALNRILRRKQTEKAAGVRRVHAVKKVSFVAYKGEAIGLIGTNGSGKSTLLKAVAGLLPVESGHIYTDGQPSLLGVNAALMNDLTGERNVFLGGLAMGMSREQIKERYQDIVDFSGINEKGDFITLPMRTYSSGMAARLRFSIAAAKDHDVLLIDEALATGDRSFQKRSEARIRELRQRAGTVFLVSHNNKSIRDTCERVLWLERGELRMDGPTEEVMKEYEAFTGDKKPAAKKPAPKKPAPKADSPKTDSPKTDSPKTDDAKADSTKADTPQPDAPKVPLPS</sequence>
<name>A0ABS9JVR0_9ACTN</name>
<dbReference type="PROSITE" id="PS00211">
    <property type="entry name" value="ABC_TRANSPORTER_1"/>
    <property type="match status" value="1"/>
</dbReference>
<dbReference type="InterPro" id="IPR003593">
    <property type="entry name" value="AAA+_ATPase"/>
</dbReference>
<reference evidence="7 8" key="1">
    <citation type="submission" date="2022-01" db="EMBL/GenBank/DDBJ databases">
        <title>Draft Genome Sequences of Seven Type Strains of the Genus Streptomyces.</title>
        <authorList>
            <person name="Aziz S."/>
            <person name="Coretto E."/>
            <person name="Chronakova A."/>
            <person name="Sproer C."/>
            <person name="Huber K."/>
            <person name="Nouioui I."/>
            <person name="Gross H."/>
        </authorList>
    </citation>
    <scope>NUCLEOTIDE SEQUENCE [LARGE SCALE GENOMIC DNA]</scope>
    <source>
        <strain evidence="7 8">DSM 41685</strain>
    </source>
</reference>
<dbReference type="InterPro" id="IPR017871">
    <property type="entry name" value="ABC_transporter-like_CS"/>
</dbReference>